<dbReference type="PROSITE" id="PS50102">
    <property type="entry name" value="RRM"/>
    <property type="match status" value="1"/>
</dbReference>
<keyword evidence="10" id="KW-1185">Reference proteome</keyword>
<evidence type="ECO:0000313" key="9">
    <source>
        <dbReference type="EMBL" id="AEO57947.1"/>
    </source>
</evidence>
<dbReference type="EMBL" id="CP003004">
    <property type="protein sequence ID" value="AEO57947.1"/>
    <property type="molecule type" value="Genomic_DNA"/>
</dbReference>
<dbReference type="InterPro" id="IPR050374">
    <property type="entry name" value="RRT5_SRSF_SR"/>
</dbReference>
<dbReference type="eggNOG" id="ENOG502QPW5">
    <property type="taxonomic scope" value="Eukaryota"/>
</dbReference>
<evidence type="ECO:0000256" key="2">
    <source>
        <dbReference type="ARBA" id="ARBA00022664"/>
    </source>
</evidence>
<accession>G2QBK4</accession>
<dbReference type="KEGG" id="mtm:MYCTH_101575"/>
<dbReference type="RefSeq" id="XP_003663192.1">
    <property type="nucleotide sequence ID" value="XM_003663144.1"/>
</dbReference>
<evidence type="ECO:0000313" key="10">
    <source>
        <dbReference type="Proteomes" id="UP000007322"/>
    </source>
</evidence>
<evidence type="ECO:0000256" key="1">
    <source>
        <dbReference type="ARBA" id="ARBA00004123"/>
    </source>
</evidence>
<dbReference type="PANTHER" id="PTHR23003:SF62">
    <property type="entry name" value="SERINE_ARGININE (SR)-TYPE SHUTTLING MRNA BINDING PROTEIN NPL3"/>
    <property type="match status" value="1"/>
</dbReference>
<feature type="compositionally biased region" description="Low complexity" evidence="7">
    <location>
        <begin position="405"/>
        <end position="420"/>
    </location>
</feature>
<dbReference type="STRING" id="573729.G2QBK4"/>
<dbReference type="GeneID" id="11507818"/>
<dbReference type="Proteomes" id="UP000007322">
    <property type="component" value="Chromosome 3"/>
</dbReference>
<sequence length="486" mass="51236">MHRKQRHSRGLEPFTVRPGSETGLYYILVANLAPRTTWRELKAFASQACEVDHAEVYPPTSGFVRFLDGNTLDYRALQADGRNLNQSTVVKLMPTDYHAARILRGDEGRIYNEPESPASDSAEPLPQGASAVLGSPHLGFQGRNSPAFSVPDTQWSYVTSSSYTDDGGRYQPAPHAIVMPSISGAYQVVAASSHGFVAQAPITPPITAYRTVPGPTGTAAHITQHQYNDPRMYYPAGTASTMGVPGYAGFVHMTGSGCGHLSAMAYEWPLVPTHSPLQGDMTASHKSAKILIRGLERNRLSPAVVTDLLVQNAGIGATPGQVEKVELPLNKDGKARGIAYITFSTEELAGAAVTALEGCKAGGSRKLSARLVVEGVSPEGSDDGAPRPYQRLAGGGGSRGGGRAGSSSKRGAGGKAPKSSLQEQSPRTSTETLLVQLKSDTAVSALPSAASDGQRKKEERPVIVDGSGGRWKKEPAPVVVGRTAGK</sequence>
<evidence type="ECO:0000259" key="8">
    <source>
        <dbReference type="PROSITE" id="PS50102"/>
    </source>
</evidence>
<comment type="subcellular location">
    <subcellularLocation>
        <location evidence="1">Nucleus</location>
    </subcellularLocation>
</comment>
<feature type="domain" description="RRM" evidence="8">
    <location>
        <begin position="288"/>
        <end position="374"/>
    </location>
</feature>
<evidence type="ECO:0000256" key="4">
    <source>
        <dbReference type="ARBA" id="ARBA00022884"/>
    </source>
</evidence>
<dbReference type="GO" id="GO:0005737">
    <property type="term" value="C:cytoplasm"/>
    <property type="evidence" value="ECO:0007669"/>
    <property type="project" value="TreeGrafter"/>
</dbReference>
<organism evidence="9 10">
    <name type="scientific">Thermothelomyces thermophilus (strain ATCC 42464 / BCRC 31852 / DSM 1799)</name>
    <name type="common">Sporotrichum thermophile</name>
    <dbReference type="NCBI Taxonomy" id="573729"/>
    <lineage>
        <taxon>Eukaryota</taxon>
        <taxon>Fungi</taxon>
        <taxon>Dikarya</taxon>
        <taxon>Ascomycota</taxon>
        <taxon>Pezizomycotina</taxon>
        <taxon>Sordariomycetes</taxon>
        <taxon>Sordariomycetidae</taxon>
        <taxon>Sordariales</taxon>
        <taxon>Chaetomiaceae</taxon>
        <taxon>Thermothelomyces</taxon>
    </lineage>
</organism>
<dbReference type="InParanoid" id="G2QBK4"/>
<name>G2QBK4_THET4</name>
<dbReference type="GO" id="GO:0005634">
    <property type="term" value="C:nucleus"/>
    <property type="evidence" value="ECO:0007669"/>
    <property type="project" value="UniProtKB-SubCell"/>
</dbReference>
<dbReference type="InterPro" id="IPR012677">
    <property type="entry name" value="Nucleotide-bd_a/b_plait_sf"/>
</dbReference>
<dbReference type="SMART" id="SM00360">
    <property type="entry name" value="RRM"/>
    <property type="match status" value="2"/>
</dbReference>
<dbReference type="HOGENOM" id="CLU_522941_0_0_1"/>
<dbReference type="InterPro" id="IPR000504">
    <property type="entry name" value="RRM_dom"/>
</dbReference>
<feature type="compositionally biased region" description="Polar residues" evidence="7">
    <location>
        <begin position="421"/>
        <end position="442"/>
    </location>
</feature>
<dbReference type="GO" id="GO:0006397">
    <property type="term" value="P:mRNA processing"/>
    <property type="evidence" value="ECO:0007669"/>
    <property type="project" value="UniProtKB-KW"/>
</dbReference>
<feature type="compositionally biased region" description="Basic and acidic residues" evidence="7">
    <location>
        <begin position="453"/>
        <end position="462"/>
    </location>
</feature>
<dbReference type="InterPro" id="IPR035979">
    <property type="entry name" value="RBD_domain_sf"/>
</dbReference>
<keyword evidence="5" id="KW-0539">Nucleus</keyword>
<keyword evidence="3" id="KW-0677">Repeat</keyword>
<dbReference type="OrthoDB" id="610462at2759"/>
<keyword evidence="4 6" id="KW-0694">RNA-binding</keyword>
<evidence type="ECO:0000256" key="7">
    <source>
        <dbReference type="SAM" id="MobiDB-lite"/>
    </source>
</evidence>
<dbReference type="GO" id="GO:0003729">
    <property type="term" value="F:mRNA binding"/>
    <property type="evidence" value="ECO:0007669"/>
    <property type="project" value="TreeGrafter"/>
</dbReference>
<proteinExistence type="predicted"/>
<evidence type="ECO:0000256" key="6">
    <source>
        <dbReference type="PROSITE-ProRule" id="PRU00176"/>
    </source>
</evidence>
<feature type="region of interest" description="Disordered" evidence="7">
    <location>
        <begin position="376"/>
        <end position="475"/>
    </location>
</feature>
<dbReference type="Gene3D" id="3.30.70.330">
    <property type="match status" value="2"/>
</dbReference>
<dbReference type="SUPFAM" id="SSF54928">
    <property type="entry name" value="RNA-binding domain, RBD"/>
    <property type="match status" value="2"/>
</dbReference>
<dbReference type="AlphaFoldDB" id="G2QBK4"/>
<gene>
    <name evidence="9" type="ORF">MYCTH_101575</name>
</gene>
<evidence type="ECO:0000256" key="3">
    <source>
        <dbReference type="ARBA" id="ARBA00022737"/>
    </source>
</evidence>
<dbReference type="VEuPathDB" id="FungiDB:MYCTH_101575"/>
<feature type="region of interest" description="Disordered" evidence="7">
    <location>
        <begin position="109"/>
        <end position="136"/>
    </location>
</feature>
<keyword evidence="2" id="KW-0507">mRNA processing</keyword>
<reference evidence="9 10" key="1">
    <citation type="journal article" date="2011" name="Nat. Biotechnol.">
        <title>Comparative genomic analysis of the thermophilic biomass-degrading fungi Myceliophthora thermophila and Thielavia terrestris.</title>
        <authorList>
            <person name="Berka R.M."/>
            <person name="Grigoriev I.V."/>
            <person name="Otillar R."/>
            <person name="Salamov A."/>
            <person name="Grimwood J."/>
            <person name="Reid I."/>
            <person name="Ishmael N."/>
            <person name="John T."/>
            <person name="Darmond C."/>
            <person name="Moisan M.-C."/>
            <person name="Henrissat B."/>
            <person name="Coutinho P.M."/>
            <person name="Lombard V."/>
            <person name="Natvig D.O."/>
            <person name="Lindquist E."/>
            <person name="Schmutz J."/>
            <person name="Lucas S."/>
            <person name="Harris P."/>
            <person name="Powlowski J."/>
            <person name="Bellemare A."/>
            <person name="Taylor D."/>
            <person name="Butler G."/>
            <person name="de Vries R.P."/>
            <person name="Allijn I.E."/>
            <person name="van den Brink J."/>
            <person name="Ushinsky S."/>
            <person name="Storms R."/>
            <person name="Powell A.J."/>
            <person name="Paulsen I.T."/>
            <person name="Elbourne L.D.H."/>
            <person name="Baker S.E."/>
            <person name="Magnuson J."/>
            <person name="LaBoissiere S."/>
            <person name="Clutterbuck A.J."/>
            <person name="Martinez D."/>
            <person name="Wogulis M."/>
            <person name="de Leon A.L."/>
            <person name="Rey M.W."/>
            <person name="Tsang A."/>
        </authorList>
    </citation>
    <scope>NUCLEOTIDE SEQUENCE [LARGE SCALE GENOMIC DNA]</scope>
    <source>
        <strain evidence="10">ATCC 42464 / BCRC 31852 / DSM 1799</strain>
    </source>
</reference>
<dbReference type="OMA" id="LPWSCTW"/>
<dbReference type="PANTHER" id="PTHR23003">
    <property type="entry name" value="RNA RECOGNITION MOTIF RRM DOMAIN CONTAINING PROTEIN"/>
    <property type="match status" value="1"/>
</dbReference>
<evidence type="ECO:0000256" key="5">
    <source>
        <dbReference type="ARBA" id="ARBA00023242"/>
    </source>
</evidence>
<dbReference type="Pfam" id="PF00076">
    <property type="entry name" value="RRM_1"/>
    <property type="match status" value="1"/>
</dbReference>
<protein>
    <recommendedName>
        <fullName evidence="8">RRM domain-containing protein</fullName>
    </recommendedName>
</protein>
<feature type="compositionally biased region" description="Gly residues" evidence="7">
    <location>
        <begin position="393"/>
        <end position="404"/>
    </location>
</feature>